<dbReference type="GO" id="GO:0120330">
    <property type="term" value="C:rixosome complex"/>
    <property type="evidence" value="ECO:0007669"/>
    <property type="project" value="TreeGrafter"/>
</dbReference>
<evidence type="ECO:0000313" key="6">
    <source>
        <dbReference type="EMBL" id="KAK1353938.1"/>
    </source>
</evidence>
<proteinExistence type="predicted"/>
<evidence type="ECO:0000256" key="2">
    <source>
        <dbReference type="ARBA" id="ARBA00022737"/>
    </source>
</evidence>
<evidence type="ECO:0000256" key="4">
    <source>
        <dbReference type="SAM" id="MobiDB-lite"/>
    </source>
</evidence>
<dbReference type="InterPro" id="IPR036322">
    <property type="entry name" value="WD40_repeat_dom_sf"/>
</dbReference>
<feature type="domain" description="Neurobeachin beta-propeller" evidence="5">
    <location>
        <begin position="91"/>
        <end position="321"/>
    </location>
</feature>
<dbReference type="Proteomes" id="UP001237642">
    <property type="component" value="Unassembled WGS sequence"/>
</dbReference>
<dbReference type="GO" id="GO:0005656">
    <property type="term" value="C:nuclear pre-replicative complex"/>
    <property type="evidence" value="ECO:0007669"/>
    <property type="project" value="TreeGrafter"/>
</dbReference>
<dbReference type="Pfam" id="PF20426">
    <property type="entry name" value="NBCH_WD40"/>
    <property type="match status" value="1"/>
</dbReference>
<protein>
    <submittedName>
        <fullName evidence="6">Protein ROOT INITIATION DEFECTIVE 3-like</fullName>
    </submittedName>
</protein>
<dbReference type="GO" id="GO:0006261">
    <property type="term" value="P:DNA-templated DNA replication"/>
    <property type="evidence" value="ECO:0007669"/>
    <property type="project" value="TreeGrafter"/>
</dbReference>
<dbReference type="InterPro" id="IPR019775">
    <property type="entry name" value="WD40_repeat_CS"/>
</dbReference>
<dbReference type="InterPro" id="IPR045227">
    <property type="entry name" value="WDR18/Ipi3/RID3"/>
</dbReference>
<gene>
    <name evidence="6" type="ORF">POM88_052303</name>
</gene>
<feature type="compositionally biased region" description="Acidic residues" evidence="4">
    <location>
        <begin position="401"/>
        <end position="417"/>
    </location>
</feature>
<organism evidence="6 7">
    <name type="scientific">Heracleum sosnowskyi</name>
    <dbReference type="NCBI Taxonomy" id="360622"/>
    <lineage>
        <taxon>Eukaryota</taxon>
        <taxon>Viridiplantae</taxon>
        <taxon>Streptophyta</taxon>
        <taxon>Embryophyta</taxon>
        <taxon>Tracheophyta</taxon>
        <taxon>Spermatophyta</taxon>
        <taxon>Magnoliopsida</taxon>
        <taxon>eudicotyledons</taxon>
        <taxon>Gunneridae</taxon>
        <taxon>Pentapetalae</taxon>
        <taxon>asterids</taxon>
        <taxon>campanulids</taxon>
        <taxon>Apiales</taxon>
        <taxon>Apiaceae</taxon>
        <taxon>Apioideae</taxon>
        <taxon>apioid superclade</taxon>
        <taxon>Tordylieae</taxon>
        <taxon>Tordyliinae</taxon>
        <taxon>Heracleum</taxon>
    </lineage>
</organism>
<dbReference type="InterPro" id="IPR015943">
    <property type="entry name" value="WD40/YVTN_repeat-like_dom_sf"/>
</dbReference>
<dbReference type="InterPro" id="IPR046851">
    <property type="entry name" value="NBCH_WD40"/>
</dbReference>
<feature type="region of interest" description="Disordered" evidence="4">
    <location>
        <begin position="394"/>
        <end position="417"/>
    </location>
</feature>
<dbReference type="PROSITE" id="PS00678">
    <property type="entry name" value="WD_REPEATS_1"/>
    <property type="match status" value="1"/>
</dbReference>
<feature type="repeat" description="WD" evidence="3">
    <location>
        <begin position="266"/>
        <end position="307"/>
    </location>
</feature>
<dbReference type="PROSITE" id="PS50294">
    <property type="entry name" value="WD_REPEATS_REGION"/>
    <property type="match status" value="1"/>
</dbReference>
<accession>A0AAD8GTV0</accession>
<dbReference type="GO" id="GO:0006364">
    <property type="term" value="P:rRNA processing"/>
    <property type="evidence" value="ECO:0007669"/>
    <property type="project" value="TreeGrafter"/>
</dbReference>
<dbReference type="PANTHER" id="PTHR18763:SF3">
    <property type="entry name" value="OS09G0477800 PROTEIN"/>
    <property type="match status" value="1"/>
</dbReference>
<dbReference type="InterPro" id="IPR001680">
    <property type="entry name" value="WD40_rpt"/>
</dbReference>
<keyword evidence="1 3" id="KW-0853">WD repeat</keyword>
<dbReference type="AlphaFoldDB" id="A0AAD8GTV0"/>
<reference evidence="6" key="1">
    <citation type="submission" date="2023-02" db="EMBL/GenBank/DDBJ databases">
        <title>Genome of toxic invasive species Heracleum sosnowskyi carries increased number of genes despite the absence of recent whole-genome duplications.</title>
        <authorList>
            <person name="Schelkunov M."/>
            <person name="Shtratnikova V."/>
            <person name="Makarenko M."/>
            <person name="Klepikova A."/>
            <person name="Omelchenko D."/>
            <person name="Novikova G."/>
            <person name="Obukhova E."/>
            <person name="Bogdanov V."/>
            <person name="Penin A."/>
            <person name="Logacheva M."/>
        </authorList>
    </citation>
    <scope>NUCLEOTIDE SEQUENCE</scope>
    <source>
        <strain evidence="6">Hsosn_3</strain>
        <tissue evidence="6">Leaf</tissue>
    </source>
</reference>
<reference evidence="6" key="2">
    <citation type="submission" date="2023-05" db="EMBL/GenBank/DDBJ databases">
        <authorList>
            <person name="Schelkunov M.I."/>
        </authorList>
    </citation>
    <scope>NUCLEOTIDE SEQUENCE</scope>
    <source>
        <strain evidence="6">Hsosn_3</strain>
        <tissue evidence="6">Leaf</tissue>
    </source>
</reference>
<evidence type="ECO:0000256" key="1">
    <source>
        <dbReference type="ARBA" id="ARBA00022574"/>
    </source>
</evidence>
<keyword evidence="7" id="KW-1185">Reference proteome</keyword>
<dbReference type="Gene3D" id="2.130.10.10">
    <property type="entry name" value="YVTN repeat-like/Quinoprotein amine dehydrogenase"/>
    <property type="match status" value="2"/>
</dbReference>
<dbReference type="PANTHER" id="PTHR18763">
    <property type="entry name" value="WD-REPEAT PROTEIN 18"/>
    <property type="match status" value="1"/>
</dbReference>
<evidence type="ECO:0000313" key="7">
    <source>
        <dbReference type="Proteomes" id="UP001237642"/>
    </source>
</evidence>
<dbReference type="SMART" id="SM00320">
    <property type="entry name" value="WD40"/>
    <property type="match status" value="3"/>
</dbReference>
<evidence type="ECO:0000259" key="5">
    <source>
        <dbReference type="Pfam" id="PF20426"/>
    </source>
</evidence>
<dbReference type="PROSITE" id="PS50082">
    <property type="entry name" value="WD_REPEATS_2"/>
    <property type="match status" value="2"/>
</dbReference>
<keyword evidence="2" id="KW-0677">Repeat</keyword>
<feature type="repeat" description="WD" evidence="3">
    <location>
        <begin position="119"/>
        <end position="149"/>
    </location>
</feature>
<comment type="caution">
    <text evidence="6">The sequence shown here is derived from an EMBL/GenBank/DDBJ whole genome shotgun (WGS) entry which is preliminary data.</text>
</comment>
<dbReference type="SUPFAM" id="SSF50978">
    <property type="entry name" value="WD40 repeat-like"/>
    <property type="match status" value="1"/>
</dbReference>
<sequence length="417" mass="44733">MASNFQEVVLTSSPDGPITGYDSLSGVISSEFTGSRSPRNGLCVVGKKLVAVSHVSAETGLGSVHLYNWYCKTPFHNLAVPEPVAPLAATGDGLFLFVGGLSGQIHTLSLPSGDLVQSFPAHRNAVSCLEINDDESLVLSGSDDGTITVIPLYNLVSSSKRRKRDTILCRFVGHQGSVTSIYCGFGGGNYCTIMSSSLDGTCKIWSLMHGTHIRSIKFPGPMLSVLMDSTESEFYAAGVDGVIYKGALKASSRQAVEEARKIVPLKQKHYGPVVSIQMLSGGHNLATASEDGNVWVWDIQSGEVVRILGHEMKIISSLVVAKVYHDAESRVVTMKYTGGGGGFSTKELQRPIGVVELKQRLNVAVQDRVRSVTNLESAFGIYENLLKLVVKQAKGGKESDSSDNDDEGQDEDETENV</sequence>
<dbReference type="EMBL" id="JAUIZM010000012">
    <property type="protein sequence ID" value="KAK1353938.1"/>
    <property type="molecule type" value="Genomic_DNA"/>
</dbReference>
<evidence type="ECO:0000256" key="3">
    <source>
        <dbReference type="PROSITE-ProRule" id="PRU00221"/>
    </source>
</evidence>
<name>A0AAD8GTV0_9APIA</name>